<dbReference type="Pfam" id="PF01551">
    <property type="entry name" value="Peptidase_M23"/>
    <property type="match status" value="1"/>
</dbReference>
<organism evidence="4 5">
    <name type="scientific">Actinomyces marmotae</name>
    <dbReference type="NCBI Taxonomy" id="2737173"/>
    <lineage>
        <taxon>Bacteria</taxon>
        <taxon>Bacillati</taxon>
        <taxon>Actinomycetota</taxon>
        <taxon>Actinomycetes</taxon>
        <taxon>Actinomycetales</taxon>
        <taxon>Actinomycetaceae</taxon>
        <taxon>Actinomyces</taxon>
    </lineage>
</organism>
<keyword evidence="1" id="KW-0732">Signal</keyword>
<dbReference type="InterPro" id="IPR011055">
    <property type="entry name" value="Dup_hybrid_motif"/>
</dbReference>
<evidence type="ECO:0000259" key="3">
    <source>
        <dbReference type="Pfam" id="PF01551"/>
    </source>
</evidence>
<evidence type="ECO:0000256" key="1">
    <source>
        <dbReference type="ARBA" id="ARBA00022729"/>
    </source>
</evidence>
<dbReference type="CDD" id="cd12797">
    <property type="entry name" value="M23_peptidase"/>
    <property type="match status" value="1"/>
</dbReference>
<protein>
    <submittedName>
        <fullName evidence="4">M23 family metallopeptidase</fullName>
    </submittedName>
</protein>
<feature type="region of interest" description="Disordered" evidence="2">
    <location>
        <begin position="128"/>
        <end position="159"/>
    </location>
</feature>
<dbReference type="GO" id="GO:0004222">
    <property type="term" value="F:metalloendopeptidase activity"/>
    <property type="evidence" value="ECO:0007669"/>
    <property type="project" value="TreeGrafter"/>
</dbReference>
<evidence type="ECO:0000313" key="5">
    <source>
        <dbReference type="Proteomes" id="UP000504752"/>
    </source>
</evidence>
<keyword evidence="5" id="KW-1185">Reference proteome</keyword>
<feature type="domain" description="M23ase beta-sheet core" evidence="3">
    <location>
        <begin position="15"/>
        <end position="109"/>
    </location>
</feature>
<evidence type="ECO:0000313" key="4">
    <source>
        <dbReference type="EMBL" id="QKD80594.1"/>
    </source>
</evidence>
<dbReference type="PANTHER" id="PTHR21666">
    <property type="entry name" value="PEPTIDASE-RELATED"/>
    <property type="match status" value="1"/>
</dbReference>
<dbReference type="Proteomes" id="UP000504752">
    <property type="component" value="Chromosome"/>
</dbReference>
<dbReference type="PANTHER" id="PTHR21666:SF289">
    <property type="entry name" value="L-ALA--D-GLU ENDOPEPTIDASE"/>
    <property type="match status" value="1"/>
</dbReference>
<dbReference type="InterPro" id="IPR016047">
    <property type="entry name" value="M23ase_b-sheet_dom"/>
</dbReference>
<dbReference type="SUPFAM" id="SSF51261">
    <property type="entry name" value="Duplicated hybrid motif"/>
    <property type="match status" value="1"/>
</dbReference>
<proteinExistence type="predicted"/>
<dbReference type="Gene3D" id="2.70.70.10">
    <property type="entry name" value="Glucose Permease (Domain IIA)"/>
    <property type="match status" value="1"/>
</dbReference>
<dbReference type="InterPro" id="IPR050570">
    <property type="entry name" value="Cell_wall_metabolism_enzyme"/>
</dbReference>
<sequence length="182" mass="18655">MVEGFDPPAVVWGAGHRGVDLAVAAGSPVRAAGAGEVAFAGMVAGRPVISIDHADGIRTTYEPVAPSVAAGDAVGAGQVIGTLLPGHRSDGVDALHWGARTARKSYINPLRLLRPPVIRLKPAAPTGAIRADRCHPHPPVPSAPTGAGRTPHSAEIAPLRAARTCRWAPPRARPQARGKACS</sequence>
<name>A0A6M8B1Q5_9ACTO</name>
<dbReference type="AlphaFoldDB" id="A0A6M8B1Q5"/>
<accession>A0A6M8B1Q5</accession>
<reference evidence="4 5" key="1">
    <citation type="submission" date="2020-05" db="EMBL/GenBank/DDBJ databases">
        <title>Actinomyces sp. zg-325.</title>
        <authorList>
            <person name="Yang C."/>
        </authorList>
    </citation>
    <scope>NUCLEOTIDE SEQUENCE [LARGE SCALE GENOMIC DNA]</scope>
    <source>
        <strain evidence="5">zg-325</strain>
    </source>
</reference>
<dbReference type="KEGG" id="amam:HPC72_03815"/>
<dbReference type="EMBL" id="CP053642">
    <property type="protein sequence ID" value="QKD80594.1"/>
    <property type="molecule type" value="Genomic_DNA"/>
</dbReference>
<evidence type="ECO:0000256" key="2">
    <source>
        <dbReference type="SAM" id="MobiDB-lite"/>
    </source>
</evidence>
<gene>
    <name evidence="4" type="ORF">HPC72_03815</name>
</gene>